<accession>A0ABS3LZU3</accession>
<evidence type="ECO:0000313" key="2">
    <source>
        <dbReference type="Proteomes" id="UP000664771"/>
    </source>
</evidence>
<proteinExistence type="predicted"/>
<evidence type="ECO:0008006" key="3">
    <source>
        <dbReference type="Google" id="ProtNLM"/>
    </source>
</evidence>
<organism evidence="1 2">
    <name type="scientific">Acetobacter sacchari</name>
    <dbReference type="NCBI Taxonomy" id="2661687"/>
    <lineage>
        <taxon>Bacteria</taxon>
        <taxon>Pseudomonadati</taxon>
        <taxon>Pseudomonadota</taxon>
        <taxon>Alphaproteobacteria</taxon>
        <taxon>Acetobacterales</taxon>
        <taxon>Acetobacteraceae</taxon>
        <taxon>Acetobacter</taxon>
    </lineage>
</organism>
<keyword evidence="2" id="KW-1185">Reference proteome</keyword>
<evidence type="ECO:0000313" key="1">
    <source>
        <dbReference type="EMBL" id="MBO1361414.1"/>
    </source>
</evidence>
<sequence>MAFISTVLNGGTYEERSFVRDTARTTVVCIGYDSADPISYSLLADISPSQNGNELFFCLVETFNDVDREILDSSEACSIIPKYSRGAVRAVLLKMILSLIRSTDIDDCYMVTFCAHLPLAALTKYHDICKVFETCGFQVEHEGPDACGKHIWMMSKA</sequence>
<dbReference type="Proteomes" id="UP000664771">
    <property type="component" value="Unassembled WGS sequence"/>
</dbReference>
<name>A0ABS3LZU3_9PROT</name>
<dbReference type="EMBL" id="JAFVMF010000022">
    <property type="protein sequence ID" value="MBO1361414.1"/>
    <property type="molecule type" value="Genomic_DNA"/>
</dbReference>
<gene>
    <name evidence="1" type="ORF">J2D73_16640</name>
</gene>
<protein>
    <recommendedName>
        <fullName evidence="3">Ornithine decarboxylase antizyme</fullName>
    </recommendedName>
</protein>
<dbReference type="RefSeq" id="WP_207883128.1">
    <property type="nucleotide sequence ID" value="NZ_JAFVMF010000022.1"/>
</dbReference>
<reference evidence="1 2" key="1">
    <citation type="submission" date="2021-03" db="EMBL/GenBank/DDBJ databases">
        <title>The complete genome sequence of Acetobacter sacchari TBRC 11175.</title>
        <authorList>
            <person name="Charoenyingcharoen P."/>
            <person name="Yukphan P."/>
        </authorList>
    </citation>
    <scope>NUCLEOTIDE SEQUENCE [LARGE SCALE GENOMIC DNA]</scope>
    <source>
        <strain evidence="1 2">TBRC 11175</strain>
    </source>
</reference>
<comment type="caution">
    <text evidence="1">The sequence shown here is derived from an EMBL/GenBank/DDBJ whole genome shotgun (WGS) entry which is preliminary data.</text>
</comment>